<keyword evidence="2" id="KW-1185">Reference proteome</keyword>
<reference evidence="1 2" key="1">
    <citation type="submission" date="2024-02" db="EMBL/GenBank/DDBJ databases">
        <title>Distribution and functional of Brevundimonas-related endobacteria within Verticillium dahliae.</title>
        <authorList>
            <person name="Zeng H."/>
        </authorList>
    </citation>
    <scope>NUCLEOTIDE SEQUENCE [LARGE SCALE GENOMIC DNA]</scope>
    <source>
        <strain evidence="1 2">TRM 44200</strain>
    </source>
</reference>
<organism evidence="1 2">
    <name type="scientific">Brevundimonas olei</name>
    <dbReference type="NCBI Taxonomy" id="657642"/>
    <lineage>
        <taxon>Bacteria</taxon>
        <taxon>Pseudomonadati</taxon>
        <taxon>Pseudomonadota</taxon>
        <taxon>Alphaproteobacteria</taxon>
        <taxon>Caulobacterales</taxon>
        <taxon>Caulobacteraceae</taxon>
        <taxon>Brevundimonas</taxon>
    </lineage>
</organism>
<dbReference type="Pfam" id="PF04340">
    <property type="entry name" value="DUF484"/>
    <property type="match status" value="1"/>
</dbReference>
<dbReference type="Proteomes" id="UP001363460">
    <property type="component" value="Chromosome"/>
</dbReference>
<gene>
    <name evidence="1" type="ORF">V8J38_16135</name>
</gene>
<protein>
    <submittedName>
        <fullName evidence="1">DUF484 family protein</fullName>
    </submittedName>
</protein>
<evidence type="ECO:0000313" key="1">
    <source>
        <dbReference type="EMBL" id="WWT54757.1"/>
    </source>
</evidence>
<dbReference type="InterPro" id="IPR029016">
    <property type="entry name" value="GAF-like_dom_sf"/>
</dbReference>
<dbReference type="InterPro" id="IPR007435">
    <property type="entry name" value="DUF484"/>
</dbReference>
<name>A0ABZ2IFH4_9CAUL</name>
<sequence length="233" mass="24894">MSTSLDRSTDPANSLHWPQVRAWLEDHAEHLLDDRALLEELGLTATGRNVVDFGRAALARLEAVAQREAGARKLIEEIARANFAAQTQTHVAALDLMEARTHAELARQLDAVAQGRFGLAGAAVAIEKPGAVPFGWKALEPGRVDALLGEDGLHWLGPNFTGLSLFGPSEGEVASVALVRMTLRAPGEAVPRAALCAFGSGEDDGFTPAMGCELVAFVARVVERMAERWPLEA</sequence>
<accession>A0ABZ2IFH4</accession>
<evidence type="ECO:0000313" key="2">
    <source>
        <dbReference type="Proteomes" id="UP001363460"/>
    </source>
</evidence>
<dbReference type="Gene3D" id="3.30.450.40">
    <property type="match status" value="1"/>
</dbReference>
<proteinExistence type="predicted"/>
<dbReference type="EMBL" id="CP146369">
    <property type="protein sequence ID" value="WWT54757.1"/>
    <property type="molecule type" value="Genomic_DNA"/>
</dbReference>
<dbReference type="RefSeq" id="WP_338577177.1">
    <property type="nucleotide sequence ID" value="NZ_CP146369.1"/>
</dbReference>